<dbReference type="SUPFAM" id="SSF82171">
    <property type="entry name" value="DPP6 N-terminal domain-like"/>
    <property type="match status" value="1"/>
</dbReference>
<dbReference type="Proteomes" id="UP000240880">
    <property type="component" value="Unassembled WGS sequence"/>
</dbReference>
<gene>
    <name evidence="1" type="ORF">B9Q01_03250</name>
</gene>
<proteinExistence type="predicted"/>
<sequence length="316" mass="35642">MRNTLTDFQNFIFVSSKVMLFGYPSFAMEEKPLNFQARWACFSPSFEVLCVGNNGSACIINEQVRMLNTGVKQNIRCAAYFNEKLLLVGNGGLVLYGQSFERLDSHTTENLRRVVWSPDGKSALILGNNGSALLFDSQNKELLNLEGAINNLRGAVWVEGKEPIIVGNAYASAFVPTPNVYKFTQKKLEPLVQEPKVDLISVDWCFKKFYMMVGYDVVLHEARVYKMDGDFQSVEWKEQGVYLSAVAFHPTEEMALIATSHPSLQSDRIGFVYLYERGEVKPLFKLQGYGFVCASWRKDGKKALLLASKSVRTFDV</sequence>
<dbReference type="AlphaFoldDB" id="A0A2R6AC22"/>
<accession>A0A2R6AC22</accession>
<evidence type="ECO:0008006" key="3">
    <source>
        <dbReference type="Google" id="ProtNLM"/>
    </source>
</evidence>
<organism evidence="1 2">
    <name type="scientific">Candidatus Marsarchaeota G1 archaeon OSP_D</name>
    <dbReference type="NCBI Taxonomy" id="1978155"/>
    <lineage>
        <taxon>Archaea</taxon>
        <taxon>Candidatus Marsarchaeota</taxon>
        <taxon>Candidatus Marsarchaeota group 1</taxon>
    </lineage>
</organism>
<evidence type="ECO:0000313" key="2">
    <source>
        <dbReference type="Proteomes" id="UP000240880"/>
    </source>
</evidence>
<evidence type="ECO:0000313" key="1">
    <source>
        <dbReference type="EMBL" id="PSN83863.1"/>
    </source>
</evidence>
<protein>
    <recommendedName>
        <fullName evidence="3">Anaphase-promoting complex subunit 4 WD40 domain-containing protein</fullName>
    </recommendedName>
</protein>
<dbReference type="EMBL" id="NEXC01000013">
    <property type="protein sequence ID" value="PSN83863.1"/>
    <property type="molecule type" value="Genomic_DNA"/>
</dbReference>
<comment type="caution">
    <text evidence="1">The sequence shown here is derived from an EMBL/GenBank/DDBJ whole genome shotgun (WGS) entry which is preliminary data.</text>
</comment>
<name>A0A2R6AC22_9ARCH</name>
<reference evidence="1 2" key="1">
    <citation type="submission" date="2017-04" db="EMBL/GenBank/DDBJ databases">
        <title>Novel microbial lineages endemic to geothermal iron-oxide mats fill important gaps in the evolutionary history of Archaea.</title>
        <authorList>
            <person name="Jay Z.J."/>
            <person name="Beam J.P."/>
            <person name="Dlakic M."/>
            <person name="Rusch D.B."/>
            <person name="Kozubal M.A."/>
            <person name="Inskeep W.P."/>
        </authorList>
    </citation>
    <scope>NUCLEOTIDE SEQUENCE [LARGE SCALE GENOMIC DNA]</scope>
    <source>
        <strain evidence="1">OSP_D</strain>
    </source>
</reference>